<keyword evidence="5 8" id="KW-0812">Transmembrane</keyword>
<gene>
    <name evidence="10" type="ORF">P8192_04825</name>
</gene>
<comment type="subcellular location">
    <subcellularLocation>
        <location evidence="1 8">Cell membrane</location>
        <topology evidence="1 8">Multi-pass membrane protein</topology>
    </subcellularLocation>
</comment>
<dbReference type="RefSeq" id="WP_278158933.1">
    <property type="nucleotide sequence ID" value="NZ_CP121252.1"/>
</dbReference>
<protein>
    <submittedName>
        <fullName evidence="10">Metal ABC transporter permease</fullName>
    </submittedName>
</protein>
<evidence type="ECO:0000313" key="11">
    <source>
        <dbReference type="Proteomes" id="UP001219037"/>
    </source>
</evidence>
<accession>A0ABY8H8F4</accession>
<feature type="transmembrane region" description="Helical" evidence="9">
    <location>
        <begin position="232"/>
        <end position="253"/>
    </location>
</feature>
<feature type="transmembrane region" description="Helical" evidence="9">
    <location>
        <begin position="102"/>
        <end position="122"/>
    </location>
</feature>
<evidence type="ECO:0000256" key="5">
    <source>
        <dbReference type="ARBA" id="ARBA00022692"/>
    </source>
</evidence>
<feature type="transmembrane region" description="Helical" evidence="9">
    <location>
        <begin position="47"/>
        <end position="66"/>
    </location>
</feature>
<keyword evidence="4" id="KW-1003">Cell membrane</keyword>
<evidence type="ECO:0000256" key="4">
    <source>
        <dbReference type="ARBA" id="ARBA00022475"/>
    </source>
</evidence>
<keyword evidence="7 9" id="KW-0472">Membrane</keyword>
<reference evidence="10 11" key="1">
    <citation type="submission" date="2023-04" db="EMBL/GenBank/DDBJ databases">
        <title>Funneling lignin-derived compounds into biodiesel using alkali-halophilic Citricoccus sp. P2.</title>
        <authorList>
            <person name="Luo C.-B."/>
        </authorList>
    </citation>
    <scope>NUCLEOTIDE SEQUENCE [LARGE SCALE GENOMIC DNA]</scope>
    <source>
        <strain evidence="10 11">P2</strain>
    </source>
</reference>
<dbReference type="Gene3D" id="1.10.3470.10">
    <property type="entry name" value="ABC transporter involved in vitamin B12 uptake, BtuC"/>
    <property type="match status" value="1"/>
</dbReference>
<evidence type="ECO:0000256" key="7">
    <source>
        <dbReference type="ARBA" id="ARBA00023136"/>
    </source>
</evidence>
<dbReference type="InterPro" id="IPR001626">
    <property type="entry name" value="ABC_TroCD"/>
</dbReference>
<keyword evidence="6 9" id="KW-1133">Transmembrane helix</keyword>
<dbReference type="SUPFAM" id="SSF81345">
    <property type="entry name" value="ABC transporter involved in vitamin B12 uptake, BtuC"/>
    <property type="match status" value="1"/>
</dbReference>
<evidence type="ECO:0000256" key="2">
    <source>
        <dbReference type="ARBA" id="ARBA00008034"/>
    </source>
</evidence>
<feature type="transmembrane region" description="Helical" evidence="9">
    <location>
        <begin position="265"/>
        <end position="291"/>
    </location>
</feature>
<dbReference type="Proteomes" id="UP001219037">
    <property type="component" value="Chromosome"/>
</dbReference>
<organism evidence="10 11">
    <name type="scientific">Citricoccus muralis</name>
    <dbReference type="NCBI Taxonomy" id="169134"/>
    <lineage>
        <taxon>Bacteria</taxon>
        <taxon>Bacillati</taxon>
        <taxon>Actinomycetota</taxon>
        <taxon>Actinomycetes</taxon>
        <taxon>Micrococcales</taxon>
        <taxon>Micrococcaceae</taxon>
        <taxon>Citricoccus</taxon>
    </lineage>
</organism>
<dbReference type="InterPro" id="IPR037294">
    <property type="entry name" value="ABC_BtuC-like"/>
</dbReference>
<feature type="transmembrane region" description="Helical" evidence="9">
    <location>
        <begin position="73"/>
        <end position="96"/>
    </location>
</feature>
<evidence type="ECO:0000256" key="6">
    <source>
        <dbReference type="ARBA" id="ARBA00022989"/>
    </source>
</evidence>
<dbReference type="PANTHER" id="PTHR30477:SF3">
    <property type="entry name" value="METAL TRANSPORT SYSTEM MEMBRANE PROTEIN CT_069-RELATED"/>
    <property type="match status" value="1"/>
</dbReference>
<dbReference type="PANTHER" id="PTHR30477">
    <property type="entry name" value="ABC-TRANSPORTER METAL-BINDING PROTEIN"/>
    <property type="match status" value="1"/>
</dbReference>
<sequence>MSLLEFWSDHTYRVVFLGTAVIGVVAGCLGAFAYLRKQSLMSDVISHAAFPGTLVAFLAAVLVLGVDGRNMGLLVMGAMVVGAAAVGFAHLITAISPIRVDTAMAISLTLFFGAGMLMMRVISNSGLVGIGGIQDYLFGNASVMTRADLTTSWVVGGIALVVLALCWKEFALRSFDPHHAEVLGFRGKVIDAVMFTSVVVATVIGVKAVGLVLMVAFVVTPPAAARQWTRKLGPMVVLSGIFGGLGSSLGAYLSIAIGDVPTGPVIVLVLFAVFVVSLLCSPQRSVVAAAMRRVRARRRLRAELLAENREQVRA</sequence>
<feature type="transmembrane region" description="Helical" evidence="9">
    <location>
        <begin position="12"/>
        <end position="35"/>
    </location>
</feature>
<comment type="similarity">
    <text evidence="2 8">Belongs to the ABC-3 integral membrane protein family.</text>
</comment>
<evidence type="ECO:0000256" key="8">
    <source>
        <dbReference type="RuleBase" id="RU003943"/>
    </source>
</evidence>
<evidence type="ECO:0000256" key="9">
    <source>
        <dbReference type="SAM" id="Phobius"/>
    </source>
</evidence>
<proteinExistence type="inferred from homology"/>
<dbReference type="Pfam" id="PF00950">
    <property type="entry name" value="ABC-3"/>
    <property type="match status" value="1"/>
</dbReference>
<evidence type="ECO:0000256" key="1">
    <source>
        <dbReference type="ARBA" id="ARBA00004651"/>
    </source>
</evidence>
<name>A0ABY8H8F4_9MICC</name>
<feature type="transmembrane region" description="Helical" evidence="9">
    <location>
        <begin position="153"/>
        <end position="172"/>
    </location>
</feature>
<feature type="transmembrane region" description="Helical" evidence="9">
    <location>
        <begin position="192"/>
        <end position="220"/>
    </location>
</feature>
<dbReference type="EMBL" id="CP121252">
    <property type="protein sequence ID" value="WFP17436.1"/>
    <property type="molecule type" value="Genomic_DNA"/>
</dbReference>
<evidence type="ECO:0000256" key="3">
    <source>
        <dbReference type="ARBA" id="ARBA00022448"/>
    </source>
</evidence>
<keyword evidence="3 8" id="KW-0813">Transport</keyword>
<evidence type="ECO:0000313" key="10">
    <source>
        <dbReference type="EMBL" id="WFP17436.1"/>
    </source>
</evidence>
<dbReference type="CDD" id="cd06550">
    <property type="entry name" value="TM_ABC_iron-siderophores_like"/>
    <property type="match status" value="1"/>
</dbReference>
<keyword evidence="11" id="KW-1185">Reference proteome</keyword>